<proteinExistence type="predicted"/>
<dbReference type="EMBL" id="BLAL01000162">
    <property type="protein sequence ID" value="GES87024.1"/>
    <property type="molecule type" value="Genomic_DNA"/>
</dbReference>
<reference evidence="1 3" key="1">
    <citation type="submission" date="2017-11" db="EMBL/GenBank/DDBJ databases">
        <title>The genome of Rhizophagus clarus HR1 reveals common genetic basis of auxotrophy among arbuscular mycorrhizal fungi.</title>
        <authorList>
            <person name="Kobayashi Y."/>
        </authorList>
    </citation>
    <scope>NUCLEOTIDE SEQUENCE [LARGE SCALE GENOMIC DNA]</scope>
    <source>
        <strain evidence="1 3">HR1</strain>
    </source>
</reference>
<dbReference type="Proteomes" id="UP000247702">
    <property type="component" value="Unassembled WGS sequence"/>
</dbReference>
<sequence>MKEIPKNLQKAFDEALDNELGQSFREMHYNLIGMSTSYKQIQGKFTEVPAIILYVHQKGILRRECDIFPDKIRKYPVDAVEARAATSYDFGVNKCQAYQEEVKLRSSIGIIEPQKTSGTLSAVVRDKNSERVGILSCEHVCKFSESSNRIVIVIYQPSHKDLDNLEHLLSSMANENKTYRGNI</sequence>
<protein>
    <submittedName>
        <fullName evidence="1">Uncharacterized protein</fullName>
    </submittedName>
</protein>
<keyword evidence="3" id="KW-1185">Reference proteome</keyword>
<accession>A0A2Z6R0V7</accession>
<dbReference type="Proteomes" id="UP000615446">
    <property type="component" value="Unassembled WGS sequence"/>
</dbReference>
<evidence type="ECO:0000313" key="3">
    <source>
        <dbReference type="Proteomes" id="UP000247702"/>
    </source>
</evidence>
<dbReference type="EMBL" id="BEXD01000325">
    <property type="protein sequence ID" value="GBB86478.1"/>
    <property type="molecule type" value="Genomic_DNA"/>
</dbReference>
<name>A0A2Z6R0V7_9GLOM</name>
<dbReference type="AlphaFoldDB" id="A0A2Z6R0V7"/>
<evidence type="ECO:0000313" key="2">
    <source>
        <dbReference type="EMBL" id="GES87024.1"/>
    </source>
</evidence>
<dbReference type="OrthoDB" id="2351813at2759"/>
<gene>
    <name evidence="2" type="ORF">RCL2_001404900</name>
    <name evidence="1" type="ORF">RclHR1_12900005</name>
</gene>
<reference evidence="2" key="2">
    <citation type="submission" date="2019-10" db="EMBL/GenBank/DDBJ databases">
        <title>Conservation and host-specific expression of non-tandemly repeated heterogenous ribosome RNA gene in arbuscular mycorrhizal fungi.</title>
        <authorList>
            <person name="Maeda T."/>
            <person name="Kobayashi Y."/>
            <person name="Nakagawa T."/>
            <person name="Ezawa T."/>
            <person name="Yamaguchi K."/>
            <person name="Bino T."/>
            <person name="Nishimoto Y."/>
            <person name="Shigenobu S."/>
            <person name="Kawaguchi M."/>
        </authorList>
    </citation>
    <scope>NUCLEOTIDE SEQUENCE</scope>
    <source>
        <strain evidence="2">HR1</strain>
    </source>
</reference>
<comment type="caution">
    <text evidence="1">The sequence shown here is derived from an EMBL/GenBank/DDBJ whole genome shotgun (WGS) entry which is preliminary data.</text>
</comment>
<evidence type="ECO:0000313" key="1">
    <source>
        <dbReference type="EMBL" id="GBB86478.1"/>
    </source>
</evidence>
<organism evidence="1 3">
    <name type="scientific">Rhizophagus clarus</name>
    <dbReference type="NCBI Taxonomy" id="94130"/>
    <lineage>
        <taxon>Eukaryota</taxon>
        <taxon>Fungi</taxon>
        <taxon>Fungi incertae sedis</taxon>
        <taxon>Mucoromycota</taxon>
        <taxon>Glomeromycotina</taxon>
        <taxon>Glomeromycetes</taxon>
        <taxon>Glomerales</taxon>
        <taxon>Glomeraceae</taxon>
        <taxon>Rhizophagus</taxon>
    </lineage>
</organism>